<name>A0A7Y3SZE1_9CLOT</name>
<dbReference type="PANTHER" id="PTHR23501">
    <property type="entry name" value="MAJOR FACILITATOR SUPERFAMILY"/>
    <property type="match status" value="1"/>
</dbReference>
<dbReference type="PROSITE" id="PS50850">
    <property type="entry name" value="MFS"/>
    <property type="match status" value="1"/>
</dbReference>
<evidence type="ECO:0000256" key="6">
    <source>
        <dbReference type="ARBA" id="ARBA00023136"/>
    </source>
</evidence>
<dbReference type="RefSeq" id="WP_171298801.1">
    <property type="nucleotide sequence ID" value="NZ_CP087099.1"/>
</dbReference>
<keyword evidence="4 7" id="KW-0812">Transmembrane</keyword>
<protein>
    <submittedName>
        <fullName evidence="9">DHA2 family efflux MFS transporter permease subunit</fullName>
    </submittedName>
</protein>
<evidence type="ECO:0000256" key="4">
    <source>
        <dbReference type="ARBA" id="ARBA00022692"/>
    </source>
</evidence>
<dbReference type="CDD" id="cd17321">
    <property type="entry name" value="MFS_MMR_MDR_like"/>
    <property type="match status" value="1"/>
</dbReference>
<keyword evidence="2" id="KW-0813">Transport</keyword>
<evidence type="ECO:0000259" key="8">
    <source>
        <dbReference type="PROSITE" id="PS50850"/>
    </source>
</evidence>
<feature type="transmembrane region" description="Helical" evidence="7">
    <location>
        <begin position="164"/>
        <end position="184"/>
    </location>
</feature>
<feature type="transmembrane region" description="Helical" evidence="7">
    <location>
        <begin position="397"/>
        <end position="415"/>
    </location>
</feature>
<feature type="transmembrane region" description="Helical" evidence="7">
    <location>
        <begin position="43"/>
        <end position="64"/>
    </location>
</feature>
<sequence>MKDSKKKLLALIGLVMSGFIGSLDSTIVNVSLPAIQQSFAVEFQGVMWISTIFLLFNASFLVTLAKLGDMFGRKKLFLISLSVFTISSVLCGISPSLLILIIARAVQGIASAGLMTIAIPIAIGMFSKEKSGMVAGVWGSSMALAMAIGPSLGGFITEKFNWRYIFYINIPLAIISYILVTMFVYKDEILSNNKKIDFVGILFLSISLFSLTYALLEGNNYGFNSMKILTLFATTILSTIVLLIIEKRNKNALFDLSLFKIRSFTVSSVTLAFVGVVYAVCGSLINFYLKGILNYTTLQSGNIIAFLSIGFLVSSIIAGILSTKLKFSTLSFIAVIICMGSLYLISTINPNVSINTLRLYLFLGGLGNGIVGGQLVASALADIPKEKNGQASGVNRMIANIGNLLCLSILSAILISNENYYFNSSKNEMINSIKLESRLNSNVKNDIIVQLQKTDKNNYNKLPEKINSVLKNTSKSKETAYILKSIISKDTKYTRENTSKAFTDTFRISILGLIPALILSLFVNPKCLYKRKE</sequence>
<feature type="transmembrane region" description="Helical" evidence="7">
    <location>
        <begin position="196"/>
        <end position="216"/>
    </location>
</feature>
<dbReference type="InterPro" id="IPR011701">
    <property type="entry name" value="MFS"/>
</dbReference>
<dbReference type="EMBL" id="JABEYB010000020">
    <property type="protein sequence ID" value="NNU78221.1"/>
    <property type="molecule type" value="Genomic_DNA"/>
</dbReference>
<dbReference type="Proteomes" id="UP000531659">
    <property type="component" value="Unassembled WGS sequence"/>
</dbReference>
<keyword evidence="3" id="KW-1003">Cell membrane</keyword>
<dbReference type="AlphaFoldDB" id="A0A7Y3SZE1"/>
<feature type="transmembrane region" description="Helical" evidence="7">
    <location>
        <begin position="357"/>
        <end position="377"/>
    </location>
</feature>
<reference evidence="9 10" key="1">
    <citation type="submission" date="2020-05" db="EMBL/GenBank/DDBJ databases">
        <title>Complete genome of Clostridium estertheticum subspecies estertheticum, isolated from Vacuum packed lamb meat from New Zealand imported to Switzerland.</title>
        <authorList>
            <person name="Wambui J."/>
            <person name="Stevens M.J.A."/>
            <person name="Stephan R."/>
        </authorList>
    </citation>
    <scope>NUCLEOTIDE SEQUENCE [LARGE SCALE GENOMIC DNA]</scope>
    <source>
        <strain evidence="9 10">CEST001</strain>
    </source>
</reference>
<feature type="transmembrane region" description="Helical" evidence="7">
    <location>
        <begin position="505"/>
        <end position="523"/>
    </location>
</feature>
<feature type="transmembrane region" description="Helical" evidence="7">
    <location>
        <begin position="108"/>
        <end position="126"/>
    </location>
</feature>
<proteinExistence type="predicted"/>
<gene>
    <name evidence="9" type="ORF">HLQ16_20125</name>
</gene>
<evidence type="ECO:0000256" key="7">
    <source>
        <dbReference type="SAM" id="Phobius"/>
    </source>
</evidence>
<evidence type="ECO:0000313" key="10">
    <source>
        <dbReference type="Proteomes" id="UP000531659"/>
    </source>
</evidence>
<evidence type="ECO:0000256" key="3">
    <source>
        <dbReference type="ARBA" id="ARBA00022475"/>
    </source>
</evidence>
<dbReference type="PANTHER" id="PTHR23501:SF191">
    <property type="entry name" value="VACUOLAR BASIC AMINO ACID TRANSPORTER 4"/>
    <property type="match status" value="1"/>
</dbReference>
<feature type="transmembrane region" description="Helical" evidence="7">
    <location>
        <begin position="327"/>
        <end position="345"/>
    </location>
</feature>
<dbReference type="PRINTS" id="PR01036">
    <property type="entry name" value="TCRTETB"/>
</dbReference>
<evidence type="ECO:0000256" key="2">
    <source>
        <dbReference type="ARBA" id="ARBA00022448"/>
    </source>
</evidence>
<feature type="transmembrane region" description="Helical" evidence="7">
    <location>
        <begin position="133"/>
        <end position="152"/>
    </location>
</feature>
<comment type="caution">
    <text evidence="9">The sequence shown here is derived from an EMBL/GenBank/DDBJ whole genome shotgun (WGS) entry which is preliminary data.</text>
</comment>
<dbReference type="InterPro" id="IPR036259">
    <property type="entry name" value="MFS_trans_sf"/>
</dbReference>
<feature type="transmembrane region" description="Helical" evidence="7">
    <location>
        <begin position="76"/>
        <end position="102"/>
    </location>
</feature>
<comment type="subcellular location">
    <subcellularLocation>
        <location evidence="1">Cell membrane</location>
        <topology evidence="1">Multi-pass membrane protein</topology>
    </subcellularLocation>
</comment>
<feature type="transmembrane region" description="Helical" evidence="7">
    <location>
        <begin position="301"/>
        <end position="320"/>
    </location>
</feature>
<organism evidence="9 10">
    <name type="scientific">Clostridium estertheticum</name>
    <dbReference type="NCBI Taxonomy" id="238834"/>
    <lineage>
        <taxon>Bacteria</taxon>
        <taxon>Bacillati</taxon>
        <taxon>Bacillota</taxon>
        <taxon>Clostridia</taxon>
        <taxon>Eubacteriales</taxon>
        <taxon>Clostridiaceae</taxon>
        <taxon>Clostridium</taxon>
    </lineage>
</organism>
<evidence type="ECO:0000313" key="9">
    <source>
        <dbReference type="EMBL" id="NNU78221.1"/>
    </source>
</evidence>
<dbReference type="InterPro" id="IPR004638">
    <property type="entry name" value="EmrB-like"/>
</dbReference>
<dbReference type="GO" id="GO:0022857">
    <property type="term" value="F:transmembrane transporter activity"/>
    <property type="evidence" value="ECO:0007669"/>
    <property type="project" value="InterPro"/>
</dbReference>
<keyword evidence="5 7" id="KW-1133">Transmembrane helix</keyword>
<evidence type="ECO:0000256" key="5">
    <source>
        <dbReference type="ARBA" id="ARBA00022989"/>
    </source>
</evidence>
<keyword evidence="6 7" id="KW-0472">Membrane</keyword>
<dbReference type="SUPFAM" id="SSF103473">
    <property type="entry name" value="MFS general substrate transporter"/>
    <property type="match status" value="1"/>
</dbReference>
<feature type="transmembrane region" description="Helical" evidence="7">
    <location>
        <begin position="266"/>
        <end position="289"/>
    </location>
</feature>
<dbReference type="Pfam" id="PF07690">
    <property type="entry name" value="MFS_1"/>
    <property type="match status" value="1"/>
</dbReference>
<dbReference type="NCBIfam" id="TIGR00711">
    <property type="entry name" value="efflux_EmrB"/>
    <property type="match status" value="1"/>
</dbReference>
<dbReference type="GO" id="GO:0005886">
    <property type="term" value="C:plasma membrane"/>
    <property type="evidence" value="ECO:0007669"/>
    <property type="project" value="UniProtKB-SubCell"/>
</dbReference>
<dbReference type="Gene3D" id="1.20.1720.10">
    <property type="entry name" value="Multidrug resistance protein D"/>
    <property type="match status" value="1"/>
</dbReference>
<dbReference type="Gene3D" id="1.20.1250.20">
    <property type="entry name" value="MFS general substrate transporter like domains"/>
    <property type="match status" value="1"/>
</dbReference>
<dbReference type="InterPro" id="IPR020846">
    <property type="entry name" value="MFS_dom"/>
</dbReference>
<feature type="transmembrane region" description="Helical" evidence="7">
    <location>
        <begin position="228"/>
        <end position="245"/>
    </location>
</feature>
<accession>A0A7Y3SZE1</accession>
<evidence type="ECO:0000256" key="1">
    <source>
        <dbReference type="ARBA" id="ARBA00004651"/>
    </source>
</evidence>
<feature type="domain" description="Major facilitator superfamily (MFS) profile" evidence="8">
    <location>
        <begin position="10"/>
        <end position="528"/>
    </location>
</feature>